<gene>
    <name evidence="1" type="ORF">VITISV_029580</name>
</gene>
<dbReference type="PANTHER" id="PTHR32108">
    <property type="entry name" value="DNA-DIRECTED RNA POLYMERASE SUBUNIT ALPHA"/>
    <property type="match status" value="1"/>
</dbReference>
<name>A5BDY6_VITVI</name>
<evidence type="ECO:0000313" key="1">
    <source>
        <dbReference type="EMBL" id="CAN65525.1"/>
    </source>
</evidence>
<dbReference type="EMBL" id="AM456043">
    <property type="protein sequence ID" value="CAN65525.1"/>
    <property type="molecule type" value="Genomic_DNA"/>
</dbReference>
<accession>A5BDY6</accession>
<organism evidence="1">
    <name type="scientific">Vitis vinifera</name>
    <name type="common">Grape</name>
    <dbReference type="NCBI Taxonomy" id="29760"/>
    <lineage>
        <taxon>Eukaryota</taxon>
        <taxon>Viridiplantae</taxon>
        <taxon>Streptophyta</taxon>
        <taxon>Embryophyta</taxon>
        <taxon>Tracheophyta</taxon>
        <taxon>Spermatophyta</taxon>
        <taxon>Magnoliopsida</taxon>
        <taxon>eudicotyledons</taxon>
        <taxon>Gunneridae</taxon>
        <taxon>Pentapetalae</taxon>
        <taxon>rosids</taxon>
        <taxon>Vitales</taxon>
        <taxon>Vitaceae</taxon>
        <taxon>Viteae</taxon>
        <taxon>Vitis</taxon>
    </lineage>
</organism>
<dbReference type="AlphaFoldDB" id="A5BDY6"/>
<proteinExistence type="predicted"/>
<sequence length="410" mass="46326">MPRVQQTSALFALRTQRQFSQLGMSLSQTLQKLIEVGLLTTLTHRPPPQPILPQFRMDLHCACHQGPGHETDFCTAFKHAIQDLVDQGLVHLGQPSVTTNPLPTHTTHAVPPLADSMHSIDFVEFDDYIHMLSWDDSEPEPIVMLSAGVEWYNSSPPQLLEPWRGCLPRKRLLASSSTHRDALIRALSQTRVETTTIPEGLIHMVTVGRATCIHGSTVVLDMMRSMSYIPSMGLGRCQHEPSEFMTFPDHDVSFRLGFIPTEVDYRYMVRLHKERVRAQLTHTSFDYLVRPYTMSLADYFVRASEPRTHSNGIIEGFSTTQEAELQHLVHQLQLSDRSLGTSTSVLTASPSPDRTSLMMLYFPDEIDEHRTFAEIGGIVDGVVPHDEYVDEMLAMSLSQTEETTWARFTI</sequence>
<dbReference type="PANTHER" id="PTHR32108:SF9">
    <property type="entry name" value="REVERSE TRANSCRIPTASE RNASE H-LIKE DOMAIN-CONTAINING PROTEIN"/>
    <property type="match status" value="1"/>
</dbReference>
<reference evidence="1" key="1">
    <citation type="journal article" date="2007" name="PLoS ONE">
        <title>The first genome sequence of an elite grapevine cultivar (Pinot noir Vitis vinifera L.): coping with a highly heterozygous genome.</title>
        <authorList>
            <person name="Velasco R."/>
            <person name="Zharkikh A."/>
            <person name="Troggio M."/>
            <person name="Cartwright D.A."/>
            <person name="Cestaro A."/>
            <person name="Pruss D."/>
            <person name="Pindo M."/>
            <person name="FitzGerald L.M."/>
            <person name="Vezzulli S."/>
            <person name="Reid J."/>
            <person name="Malacarne G."/>
            <person name="Iliev D."/>
            <person name="Coppola G."/>
            <person name="Wardell B."/>
            <person name="Micheletti D."/>
            <person name="Macalma T."/>
            <person name="Facci M."/>
            <person name="Mitchell J.T."/>
            <person name="Perazzolli M."/>
            <person name="Eldredge G."/>
            <person name="Gatto P."/>
            <person name="Oyzerski R."/>
            <person name="Moretto M."/>
            <person name="Gutin N."/>
            <person name="Stefanini M."/>
            <person name="Chen Y."/>
            <person name="Segala C."/>
            <person name="Davenport C."/>
            <person name="Dematte L."/>
            <person name="Mraz A."/>
            <person name="Battilana J."/>
            <person name="Stormo K."/>
            <person name="Costa F."/>
            <person name="Tao Q."/>
            <person name="Si-Ammour A."/>
            <person name="Harkins T."/>
            <person name="Lackey A."/>
            <person name="Perbost C."/>
            <person name="Taillon B."/>
            <person name="Stella A."/>
            <person name="Solovyev V."/>
            <person name="Fawcett J.A."/>
            <person name="Sterck L."/>
            <person name="Vandepoele K."/>
            <person name="Grando S.M."/>
            <person name="Toppo S."/>
            <person name="Moser C."/>
            <person name="Lanchbury J."/>
            <person name="Bogden R."/>
            <person name="Skolnick M."/>
            <person name="Sgaramella V."/>
            <person name="Bhatnagar S.K."/>
            <person name="Fontana P."/>
            <person name="Gutin A."/>
            <person name="Van de Peer Y."/>
            <person name="Salamini F."/>
            <person name="Viola R."/>
        </authorList>
    </citation>
    <scope>NUCLEOTIDE SEQUENCE</scope>
</reference>
<protein>
    <submittedName>
        <fullName evidence="1">Uncharacterized protein</fullName>
    </submittedName>
</protein>